<evidence type="ECO:0000313" key="2">
    <source>
        <dbReference type="EMBL" id="KAK3380642.1"/>
    </source>
</evidence>
<accession>A0AAE0NFN2</accession>
<dbReference type="AlphaFoldDB" id="A0AAE0NFN2"/>
<gene>
    <name evidence="2" type="ORF">B0T24DRAFT_198419</name>
</gene>
<dbReference type="EMBL" id="JAULSN010000002">
    <property type="protein sequence ID" value="KAK3380642.1"/>
    <property type="molecule type" value="Genomic_DNA"/>
</dbReference>
<proteinExistence type="predicted"/>
<comment type="caution">
    <text evidence="2">The sequence shown here is derived from an EMBL/GenBank/DDBJ whole genome shotgun (WGS) entry which is preliminary data.</text>
</comment>
<evidence type="ECO:0000256" key="1">
    <source>
        <dbReference type="SAM" id="MobiDB-lite"/>
    </source>
</evidence>
<sequence>MSNNTGNSQNNRQTFGLTNLDGGIPDGNMGGYRIFGSDAYNGDVYDGDVYDGVSEPFQDQPMANSSGQFTWLDHLNDVSTIPGLREPDFGNSMAPMGGGVWPSAEQVHNFNSQAAPYSLFDGGLPHLSSPLQPPAATIMGSYTNPAPLLGPSAQTDFMTASLSPETPISPTPIHDRSTRDITDEVNMMLLTLRDAGQGYSEISAAIQRRFGVMISCNALTKRYNKMEGVRMSLLATAIQSSMPEIMSLIESRLTQMDNGSLSETERQRVRELMVDLPNSFPRWVENRLTRRGGSTPSRVPTLGFP</sequence>
<reference evidence="2" key="1">
    <citation type="journal article" date="2023" name="Mol. Phylogenet. Evol.">
        <title>Genome-scale phylogeny and comparative genomics of the fungal order Sordariales.</title>
        <authorList>
            <person name="Hensen N."/>
            <person name="Bonometti L."/>
            <person name="Westerberg I."/>
            <person name="Brannstrom I.O."/>
            <person name="Guillou S."/>
            <person name="Cros-Aarteil S."/>
            <person name="Calhoun S."/>
            <person name="Haridas S."/>
            <person name="Kuo A."/>
            <person name="Mondo S."/>
            <person name="Pangilinan J."/>
            <person name="Riley R."/>
            <person name="LaButti K."/>
            <person name="Andreopoulos B."/>
            <person name="Lipzen A."/>
            <person name="Chen C."/>
            <person name="Yan M."/>
            <person name="Daum C."/>
            <person name="Ng V."/>
            <person name="Clum A."/>
            <person name="Steindorff A."/>
            <person name="Ohm R.A."/>
            <person name="Martin F."/>
            <person name="Silar P."/>
            <person name="Natvig D.O."/>
            <person name="Lalanne C."/>
            <person name="Gautier V."/>
            <person name="Ament-Velasquez S.L."/>
            <person name="Kruys A."/>
            <person name="Hutchinson M.I."/>
            <person name="Powell A.J."/>
            <person name="Barry K."/>
            <person name="Miller A.N."/>
            <person name="Grigoriev I.V."/>
            <person name="Debuchy R."/>
            <person name="Gladieux P."/>
            <person name="Hiltunen Thoren M."/>
            <person name="Johannesson H."/>
        </authorList>
    </citation>
    <scope>NUCLEOTIDE SEQUENCE</scope>
    <source>
        <strain evidence="2">CBS 958.72</strain>
    </source>
</reference>
<keyword evidence="3" id="KW-1185">Reference proteome</keyword>
<feature type="compositionally biased region" description="Polar residues" evidence="1">
    <location>
        <begin position="1"/>
        <end position="17"/>
    </location>
</feature>
<reference evidence="2" key="2">
    <citation type="submission" date="2023-06" db="EMBL/GenBank/DDBJ databases">
        <authorList>
            <consortium name="Lawrence Berkeley National Laboratory"/>
            <person name="Haridas S."/>
            <person name="Hensen N."/>
            <person name="Bonometti L."/>
            <person name="Westerberg I."/>
            <person name="Brannstrom I.O."/>
            <person name="Guillou S."/>
            <person name="Cros-Aarteil S."/>
            <person name="Calhoun S."/>
            <person name="Kuo A."/>
            <person name="Mondo S."/>
            <person name="Pangilinan J."/>
            <person name="Riley R."/>
            <person name="Labutti K."/>
            <person name="Andreopoulos B."/>
            <person name="Lipzen A."/>
            <person name="Chen C."/>
            <person name="Yanf M."/>
            <person name="Daum C."/>
            <person name="Ng V."/>
            <person name="Clum A."/>
            <person name="Steindorff A."/>
            <person name="Ohm R."/>
            <person name="Martin F."/>
            <person name="Silar P."/>
            <person name="Natvig D."/>
            <person name="Lalanne C."/>
            <person name="Gautier V."/>
            <person name="Ament-Velasquez S.L."/>
            <person name="Kruys A."/>
            <person name="Hutchinson M.I."/>
            <person name="Powell A.J."/>
            <person name="Barry K."/>
            <person name="Miller A.N."/>
            <person name="Grigoriev I.V."/>
            <person name="Debuchy R."/>
            <person name="Gladieux P."/>
            <person name="Thoren M.H."/>
            <person name="Johannesson H."/>
        </authorList>
    </citation>
    <scope>NUCLEOTIDE SEQUENCE</scope>
    <source>
        <strain evidence="2">CBS 958.72</strain>
    </source>
</reference>
<dbReference type="Proteomes" id="UP001287356">
    <property type="component" value="Unassembled WGS sequence"/>
</dbReference>
<organism evidence="2 3">
    <name type="scientific">Lasiosphaeria ovina</name>
    <dbReference type="NCBI Taxonomy" id="92902"/>
    <lineage>
        <taxon>Eukaryota</taxon>
        <taxon>Fungi</taxon>
        <taxon>Dikarya</taxon>
        <taxon>Ascomycota</taxon>
        <taxon>Pezizomycotina</taxon>
        <taxon>Sordariomycetes</taxon>
        <taxon>Sordariomycetidae</taxon>
        <taxon>Sordariales</taxon>
        <taxon>Lasiosphaeriaceae</taxon>
        <taxon>Lasiosphaeria</taxon>
    </lineage>
</organism>
<feature type="region of interest" description="Disordered" evidence="1">
    <location>
        <begin position="1"/>
        <end position="22"/>
    </location>
</feature>
<evidence type="ECO:0000313" key="3">
    <source>
        <dbReference type="Proteomes" id="UP001287356"/>
    </source>
</evidence>
<name>A0AAE0NFN2_9PEZI</name>
<protein>
    <submittedName>
        <fullName evidence="2">Uncharacterized protein</fullName>
    </submittedName>
</protein>